<accession>V9DQA2</accession>
<dbReference type="InterPro" id="IPR020846">
    <property type="entry name" value="MFS_dom"/>
</dbReference>
<feature type="transmembrane region" description="Helical" evidence="5">
    <location>
        <begin position="404"/>
        <end position="423"/>
    </location>
</feature>
<dbReference type="PANTHER" id="PTHR23502:SF30">
    <property type="entry name" value="TRANSPORTER, PUTATIVE (AFU_ORTHOLOGUE AFUA_8G04702)-RELATED"/>
    <property type="match status" value="1"/>
</dbReference>
<keyword evidence="4 5" id="KW-0472">Membrane</keyword>
<feature type="transmembrane region" description="Helical" evidence="5">
    <location>
        <begin position="499"/>
        <end position="520"/>
    </location>
</feature>
<proteinExistence type="predicted"/>
<dbReference type="SUPFAM" id="SSF103473">
    <property type="entry name" value="MFS general substrate transporter"/>
    <property type="match status" value="1"/>
</dbReference>
<evidence type="ECO:0000256" key="2">
    <source>
        <dbReference type="ARBA" id="ARBA00022692"/>
    </source>
</evidence>
<dbReference type="Gene3D" id="1.20.1250.20">
    <property type="entry name" value="MFS general substrate transporter like domains"/>
    <property type="match status" value="1"/>
</dbReference>
<dbReference type="Pfam" id="PF07690">
    <property type="entry name" value="MFS_1"/>
    <property type="match status" value="1"/>
</dbReference>
<feature type="transmembrane region" description="Helical" evidence="5">
    <location>
        <begin position="122"/>
        <end position="139"/>
    </location>
</feature>
<comment type="subcellular location">
    <subcellularLocation>
        <location evidence="1">Membrane</location>
        <topology evidence="1">Multi-pass membrane protein</topology>
    </subcellularLocation>
</comment>
<feature type="domain" description="Major facilitator superfamily (MFS) profile" evidence="6">
    <location>
        <begin position="56"/>
        <end position="520"/>
    </location>
</feature>
<dbReference type="AlphaFoldDB" id="V9DQA2"/>
<dbReference type="GeneID" id="19979079"/>
<evidence type="ECO:0000256" key="1">
    <source>
        <dbReference type="ARBA" id="ARBA00004141"/>
    </source>
</evidence>
<dbReference type="HOGENOM" id="CLU_008455_13_3_1"/>
<organism evidence="7 8">
    <name type="scientific">Cladophialophora carrionii CBS 160.54</name>
    <dbReference type="NCBI Taxonomy" id="1279043"/>
    <lineage>
        <taxon>Eukaryota</taxon>
        <taxon>Fungi</taxon>
        <taxon>Dikarya</taxon>
        <taxon>Ascomycota</taxon>
        <taxon>Pezizomycotina</taxon>
        <taxon>Eurotiomycetes</taxon>
        <taxon>Chaetothyriomycetidae</taxon>
        <taxon>Chaetothyriales</taxon>
        <taxon>Herpotrichiellaceae</taxon>
        <taxon>Cladophialophora</taxon>
    </lineage>
</organism>
<evidence type="ECO:0000313" key="7">
    <source>
        <dbReference type="EMBL" id="ETI28137.1"/>
    </source>
</evidence>
<feature type="transmembrane region" description="Helical" evidence="5">
    <location>
        <begin position="467"/>
        <end position="487"/>
    </location>
</feature>
<keyword evidence="3 5" id="KW-1133">Transmembrane helix</keyword>
<feature type="transmembrane region" description="Helical" evidence="5">
    <location>
        <begin position="97"/>
        <end position="115"/>
    </location>
</feature>
<sequence length="543" mass="59946">MTPHEQSLRDHVPGTIHLVELEASEHDSKGHIVLHPQPSTDPEDPLNWSRKRKLWNIGMVYAYILGVGIPTTVQYSILTNISEETGISLADLNTGTGLMFLFAGWGCLFWQPIALTYGRRGVYVISSLLCIPPMVWTAYTTSTGAWYAHRILIGFFVAPVESLPEVSVPDLFFAHERGNYMGLYCLFLFGSNALAPLLAGFIANSLGWRAAIWFGTIVAAVGTLVVFFGMEETIYFRSAIEGVNGAVETTQTEAVGEKKETKVAGEPVISESSSPAASDIVRSPPKTYWQKLALFQLLPQRPSNKQMFIMMIRPLMIFFFFPNVDWSGFLYGASLCLYQVGNGTVAFILGGAPYHFSSSMVGLSYTAGLIGSLLGWVYAGWIADKVTLYLARRNNGVREPEQRLWVLVPSGIIAAAGLILWGVGAAHRVHWMGLMFGLAMFQFGIVVGATTSLAYNVDCFKEIAGETLILVIVIRNTMGYGMAYGITPWINTSGVQNTFIGTAFLFIGCTFSFLIMTVWGKRFRKMCAKKYWHFVDTLIVASH</sequence>
<feature type="transmembrane region" description="Helical" evidence="5">
    <location>
        <begin position="210"/>
        <end position="230"/>
    </location>
</feature>
<feature type="transmembrane region" description="Helical" evidence="5">
    <location>
        <begin position="315"/>
        <end position="340"/>
    </location>
</feature>
<evidence type="ECO:0000259" key="6">
    <source>
        <dbReference type="PROSITE" id="PS50850"/>
    </source>
</evidence>
<dbReference type="PANTHER" id="PTHR23502">
    <property type="entry name" value="MAJOR FACILITATOR SUPERFAMILY"/>
    <property type="match status" value="1"/>
</dbReference>
<dbReference type="Proteomes" id="UP000030678">
    <property type="component" value="Unassembled WGS sequence"/>
</dbReference>
<protein>
    <recommendedName>
        <fullName evidence="6">Major facilitator superfamily (MFS) profile domain-containing protein</fullName>
    </recommendedName>
</protein>
<reference evidence="7 8" key="1">
    <citation type="submission" date="2013-03" db="EMBL/GenBank/DDBJ databases">
        <title>The Genome Sequence of Cladophialophora carrionii CBS 160.54.</title>
        <authorList>
            <consortium name="The Broad Institute Genomics Platform"/>
            <person name="Cuomo C."/>
            <person name="de Hoog S."/>
            <person name="Gorbushina A."/>
            <person name="Walker B."/>
            <person name="Young S.K."/>
            <person name="Zeng Q."/>
            <person name="Gargeya S."/>
            <person name="Fitzgerald M."/>
            <person name="Haas B."/>
            <person name="Abouelleil A."/>
            <person name="Allen A.W."/>
            <person name="Alvarado L."/>
            <person name="Arachchi H.M."/>
            <person name="Berlin A.M."/>
            <person name="Chapman S.B."/>
            <person name="Gainer-Dewar J."/>
            <person name="Goldberg J."/>
            <person name="Griggs A."/>
            <person name="Gujja S."/>
            <person name="Hansen M."/>
            <person name="Howarth C."/>
            <person name="Imamovic A."/>
            <person name="Ireland A."/>
            <person name="Larimer J."/>
            <person name="McCowan C."/>
            <person name="Murphy C."/>
            <person name="Pearson M."/>
            <person name="Poon T.W."/>
            <person name="Priest M."/>
            <person name="Roberts A."/>
            <person name="Saif S."/>
            <person name="Shea T."/>
            <person name="Sisk P."/>
            <person name="Sykes S."/>
            <person name="Wortman J."/>
            <person name="Nusbaum C."/>
            <person name="Birren B."/>
        </authorList>
    </citation>
    <scope>NUCLEOTIDE SEQUENCE [LARGE SCALE GENOMIC DNA]</scope>
    <source>
        <strain evidence="7 8">CBS 160.54</strain>
    </source>
</reference>
<dbReference type="InterPro" id="IPR036259">
    <property type="entry name" value="MFS_trans_sf"/>
</dbReference>
<dbReference type="GO" id="GO:0005886">
    <property type="term" value="C:plasma membrane"/>
    <property type="evidence" value="ECO:0007669"/>
    <property type="project" value="TreeGrafter"/>
</dbReference>
<dbReference type="RefSeq" id="XP_008722211.1">
    <property type="nucleotide sequence ID" value="XM_008723989.1"/>
</dbReference>
<feature type="transmembrane region" description="Helical" evidence="5">
    <location>
        <begin position="429"/>
        <end position="455"/>
    </location>
</feature>
<dbReference type="GO" id="GO:0022857">
    <property type="term" value="F:transmembrane transporter activity"/>
    <property type="evidence" value="ECO:0007669"/>
    <property type="project" value="InterPro"/>
</dbReference>
<evidence type="ECO:0000256" key="4">
    <source>
        <dbReference type="ARBA" id="ARBA00023136"/>
    </source>
</evidence>
<evidence type="ECO:0000256" key="5">
    <source>
        <dbReference type="SAM" id="Phobius"/>
    </source>
</evidence>
<dbReference type="VEuPathDB" id="FungiDB:G647_00586"/>
<feature type="transmembrane region" description="Helical" evidence="5">
    <location>
        <begin position="183"/>
        <end position="204"/>
    </location>
</feature>
<dbReference type="EMBL" id="KB822697">
    <property type="protein sequence ID" value="ETI28137.1"/>
    <property type="molecule type" value="Genomic_DNA"/>
</dbReference>
<name>V9DQA2_9EURO</name>
<evidence type="ECO:0000256" key="3">
    <source>
        <dbReference type="ARBA" id="ARBA00022989"/>
    </source>
</evidence>
<dbReference type="OrthoDB" id="5215911at2759"/>
<feature type="transmembrane region" description="Helical" evidence="5">
    <location>
        <begin position="360"/>
        <end position="383"/>
    </location>
</feature>
<feature type="transmembrane region" description="Helical" evidence="5">
    <location>
        <begin position="54"/>
        <end position="77"/>
    </location>
</feature>
<dbReference type="InterPro" id="IPR011701">
    <property type="entry name" value="MFS"/>
</dbReference>
<dbReference type="PROSITE" id="PS50850">
    <property type="entry name" value="MFS"/>
    <property type="match status" value="1"/>
</dbReference>
<gene>
    <name evidence="7" type="ORF">G647_00586</name>
</gene>
<evidence type="ECO:0000313" key="8">
    <source>
        <dbReference type="Proteomes" id="UP000030678"/>
    </source>
</evidence>
<feature type="transmembrane region" description="Helical" evidence="5">
    <location>
        <begin position="145"/>
        <end position="163"/>
    </location>
</feature>
<keyword evidence="2 5" id="KW-0812">Transmembrane</keyword>